<comment type="caution">
    <text evidence="2">The sequence shown here is derived from an EMBL/GenBank/DDBJ whole genome shotgun (WGS) entry which is preliminary data.</text>
</comment>
<evidence type="ECO:0000313" key="2">
    <source>
        <dbReference type="EMBL" id="KAK2842386.1"/>
    </source>
</evidence>
<sequence length="95" mass="10292">MEGKESQALGSSSGSCLQDNCMFVSLLESQTSSSSGTDRHVPINPTISHSASWSTDTETDPHITCPFTLSVNEAVSRSRARQVLMMWPLCSAAQW</sequence>
<organism evidence="2 3">
    <name type="scientific">Channa striata</name>
    <name type="common">Snakehead murrel</name>
    <name type="synonym">Ophicephalus striatus</name>
    <dbReference type="NCBI Taxonomy" id="64152"/>
    <lineage>
        <taxon>Eukaryota</taxon>
        <taxon>Metazoa</taxon>
        <taxon>Chordata</taxon>
        <taxon>Craniata</taxon>
        <taxon>Vertebrata</taxon>
        <taxon>Euteleostomi</taxon>
        <taxon>Actinopterygii</taxon>
        <taxon>Neopterygii</taxon>
        <taxon>Teleostei</taxon>
        <taxon>Neoteleostei</taxon>
        <taxon>Acanthomorphata</taxon>
        <taxon>Anabantaria</taxon>
        <taxon>Anabantiformes</taxon>
        <taxon>Channoidei</taxon>
        <taxon>Channidae</taxon>
        <taxon>Channa</taxon>
    </lineage>
</organism>
<feature type="compositionally biased region" description="Polar residues" evidence="1">
    <location>
        <begin position="45"/>
        <end position="56"/>
    </location>
</feature>
<reference evidence="2" key="1">
    <citation type="submission" date="2023-07" db="EMBL/GenBank/DDBJ databases">
        <title>Chromosome-level Genome Assembly of Striped Snakehead (Channa striata).</title>
        <authorList>
            <person name="Liu H."/>
        </authorList>
    </citation>
    <scope>NUCLEOTIDE SEQUENCE</scope>
    <source>
        <strain evidence="2">Gz</strain>
        <tissue evidence="2">Muscle</tissue>
    </source>
</reference>
<evidence type="ECO:0000313" key="3">
    <source>
        <dbReference type="Proteomes" id="UP001187415"/>
    </source>
</evidence>
<proteinExistence type="predicted"/>
<dbReference type="AlphaFoldDB" id="A0AA88MS68"/>
<evidence type="ECO:0000256" key="1">
    <source>
        <dbReference type="SAM" id="MobiDB-lite"/>
    </source>
</evidence>
<feature type="region of interest" description="Disordered" evidence="1">
    <location>
        <begin position="32"/>
        <end position="56"/>
    </location>
</feature>
<name>A0AA88MS68_CHASR</name>
<keyword evidence="3" id="KW-1185">Reference proteome</keyword>
<protein>
    <submittedName>
        <fullName evidence="2">Uncharacterized protein</fullName>
    </submittedName>
</protein>
<accession>A0AA88MS68</accession>
<dbReference type="Proteomes" id="UP001187415">
    <property type="component" value="Unassembled WGS sequence"/>
</dbReference>
<dbReference type="EMBL" id="JAUPFM010000009">
    <property type="protein sequence ID" value="KAK2842386.1"/>
    <property type="molecule type" value="Genomic_DNA"/>
</dbReference>
<dbReference type="PROSITE" id="PS51257">
    <property type="entry name" value="PROKAR_LIPOPROTEIN"/>
    <property type="match status" value="1"/>
</dbReference>
<gene>
    <name evidence="2" type="ORF">Q5P01_012586</name>
</gene>